<gene>
    <name evidence="3" type="ORF">IAB89_00750</name>
</gene>
<dbReference type="EMBL" id="DVGZ01000009">
    <property type="protein sequence ID" value="HIR46175.1"/>
    <property type="molecule type" value="Genomic_DNA"/>
</dbReference>
<dbReference type="GO" id="GO:0004622">
    <property type="term" value="F:phosphatidylcholine lysophospholipase activity"/>
    <property type="evidence" value="ECO:0007669"/>
    <property type="project" value="TreeGrafter"/>
</dbReference>
<feature type="compositionally biased region" description="Low complexity" evidence="1">
    <location>
        <begin position="89"/>
        <end position="104"/>
    </location>
</feature>
<evidence type="ECO:0000256" key="1">
    <source>
        <dbReference type="SAM" id="MobiDB-lite"/>
    </source>
</evidence>
<dbReference type="InterPro" id="IPR036514">
    <property type="entry name" value="SGNH_hydro_sf"/>
</dbReference>
<comment type="caution">
    <text evidence="3">The sequence shown here is derived from an EMBL/GenBank/DDBJ whole genome shotgun (WGS) entry which is preliminary data.</text>
</comment>
<dbReference type="Pfam" id="PF13472">
    <property type="entry name" value="Lipase_GDSL_2"/>
    <property type="match status" value="1"/>
</dbReference>
<dbReference type="Gene3D" id="3.40.50.1110">
    <property type="entry name" value="SGNH hydrolase"/>
    <property type="match status" value="1"/>
</dbReference>
<feature type="region of interest" description="Disordered" evidence="1">
    <location>
        <begin position="55"/>
        <end position="117"/>
    </location>
</feature>
<dbReference type="PANTHER" id="PTHR30383">
    <property type="entry name" value="THIOESTERASE 1/PROTEASE 1/LYSOPHOSPHOLIPASE L1"/>
    <property type="match status" value="1"/>
</dbReference>
<dbReference type="SUPFAM" id="SSF52266">
    <property type="entry name" value="SGNH hydrolase"/>
    <property type="match status" value="1"/>
</dbReference>
<dbReference type="InterPro" id="IPR051532">
    <property type="entry name" value="Ester_Hydrolysis_Enzymes"/>
</dbReference>
<feature type="compositionally biased region" description="Polar residues" evidence="1">
    <location>
        <begin position="55"/>
        <end position="64"/>
    </location>
</feature>
<evidence type="ECO:0000313" key="4">
    <source>
        <dbReference type="Proteomes" id="UP000824242"/>
    </source>
</evidence>
<sequence length="302" mass="32173">MKVQREKHYKKKNLLRRRILIVCSAVLIVAAIGGGAVLAGSALAQNIVASDSSSAVSELPSSQGEDPAASGGESSDAAPESAGDTVSQADASEPAASDAPVSEAGTDSSAPQAVEPGDYSDAAFIGDSRTEALKTYGLLKNATYYTYKGLKVDTVFTEACIDEGGTKMTVMDAISLHQYNRIYISLGVNELGWVSTDIFIEDYGKIIDTLKETQPNATIYVQAILPVSQKKSEQDKIYNNPRINEFNALLEQMAADKGVVYLPVNTAVMDETGSLPVGASTDGVHPNIDYCRKWVAYLDENS</sequence>
<reference evidence="3" key="2">
    <citation type="journal article" date="2021" name="PeerJ">
        <title>Extensive microbial diversity within the chicken gut microbiome revealed by metagenomics and culture.</title>
        <authorList>
            <person name="Gilroy R."/>
            <person name="Ravi A."/>
            <person name="Getino M."/>
            <person name="Pursley I."/>
            <person name="Horton D.L."/>
            <person name="Alikhan N.F."/>
            <person name="Baker D."/>
            <person name="Gharbi K."/>
            <person name="Hall N."/>
            <person name="Watson M."/>
            <person name="Adriaenssens E.M."/>
            <person name="Foster-Nyarko E."/>
            <person name="Jarju S."/>
            <person name="Secka A."/>
            <person name="Antonio M."/>
            <person name="Oren A."/>
            <person name="Chaudhuri R.R."/>
            <person name="La Ragione R."/>
            <person name="Hildebrand F."/>
            <person name="Pallen M.J."/>
        </authorList>
    </citation>
    <scope>NUCLEOTIDE SEQUENCE</scope>
    <source>
        <strain evidence="3">ChiSxjej1B13-7958</strain>
    </source>
</reference>
<organism evidence="3 4">
    <name type="scientific">Candidatus Caccousia avicola</name>
    <dbReference type="NCBI Taxonomy" id="2840721"/>
    <lineage>
        <taxon>Bacteria</taxon>
        <taxon>Bacillati</taxon>
        <taxon>Bacillota</taxon>
        <taxon>Clostridia</taxon>
        <taxon>Eubacteriales</taxon>
        <taxon>Oscillospiraceae</taxon>
        <taxon>Oscillospiraceae incertae sedis</taxon>
        <taxon>Candidatus Caccousia</taxon>
    </lineage>
</organism>
<name>A0A9D1ALD1_9FIRM</name>
<protein>
    <recommendedName>
        <fullName evidence="2">SGNH hydrolase-type esterase domain-containing protein</fullName>
    </recommendedName>
</protein>
<feature type="domain" description="SGNH hydrolase-type esterase" evidence="2">
    <location>
        <begin position="173"/>
        <end position="287"/>
    </location>
</feature>
<proteinExistence type="predicted"/>
<dbReference type="PANTHER" id="PTHR30383:SF5">
    <property type="entry name" value="SGNH HYDROLASE-TYPE ESTERASE DOMAIN-CONTAINING PROTEIN"/>
    <property type="match status" value="1"/>
</dbReference>
<accession>A0A9D1ALD1</accession>
<dbReference type="AlphaFoldDB" id="A0A9D1ALD1"/>
<reference evidence="3" key="1">
    <citation type="submission" date="2020-10" db="EMBL/GenBank/DDBJ databases">
        <authorList>
            <person name="Gilroy R."/>
        </authorList>
    </citation>
    <scope>NUCLEOTIDE SEQUENCE</scope>
    <source>
        <strain evidence="3">ChiSxjej1B13-7958</strain>
    </source>
</reference>
<evidence type="ECO:0000313" key="3">
    <source>
        <dbReference type="EMBL" id="HIR46175.1"/>
    </source>
</evidence>
<evidence type="ECO:0000259" key="2">
    <source>
        <dbReference type="Pfam" id="PF13472"/>
    </source>
</evidence>
<dbReference type="Proteomes" id="UP000824242">
    <property type="component" value="Unassembled WGS sequence"/>
</dbReference>
<dbReference type="InterPro" id="IPR013830">
    <property type="entry name" value="SGNH_hydro"/>
</dbReference>